<dbReference type="InterPro" id="IPR013196">
    <property type="entry name" value="HTH_11"/>
</dbReference>
<dbReference type="PANTHER" id="PTHR34580:SF9">
    <property type="entry name" value="SLL5097 PROTEIN"/>
    <property type="match status" value="1"/>
</dbReference>
<gene>
    <name evidence="4" type="ORF">PUW23_24455</name>
</gene>
<dbReference type="InterPro" id="IPR001034">
    <property type="entry name" value="DeoR_HTH"/>
</dbReference>
<dbReference type="SMART" id="SM00420">
    <property type="entry name" value="HTH_DEOR"/>
    <property type="match status" value="1"/>
</dbReference>
<dbReference type="Proteomes" id="UP001220962">
    <property type="component" value="Chromosome"/>
</dbReference>
<dbReference type="Pfam" id="PF13280">
    <property type="entry name" value="WYL"/>
    <property type="match status" value="1"/>
</dbReference>
<evidence type="ECO:0000256" key="2">
    <source>
        <dbReference type="ARBA" id="ARBA00023163"/>
    </source>
</evidence>
<dbReference type="AlphaFoldDB" id="A0AAX3N1G9"/>
<evidence type="ECO:0000259" key="3">
    <source>
        <dbReference type="PROSITE" id="PS51000"/>
    </source>
</evidence>
<protein>
    <submittedName>
        <fullName evidence="4">YafY family protein</fullName>
    </submittedName>
</protein>
<dbReference type="PROSITE" id="PS51000">
    <property type="entry name" value="HTH_DEOR_2"/>
    <property type="match status" value="1"/>
</dbReference>
<dbReference type="PANTHER" id="PTHR34580">
    <property type="match status" value="1"/>
</dbReference>
<dbReference type="Gene3D" id="1.10.10.10">
    <property type="entry name" value="Winged helix-like DNA-binding domain superfamily/Winged helix DNA-binding domain"/>
    <property type="match status" value="1"/>
</dbReference>
<name>A0AAX3N1G9_9BACL</name>
<dbReference type="GO" id="GO:0003700">
    <property type="term" value="F:DNA-binding transcription factor activity"/>
    <property type="evidence" value="ECO:0007669"/>
    <property type="project" value="InterPro"/>
</dbReference>
<organism evidence="4 5">
    <name type="scientific">Paenibacillus urinalis</name>
    <dbReference type="NCBI Taxonomy" id="521520"/>
    <lineage>
        <taxon>Bacteria</taxon>
        <taxon>Bacillati</taxon>
        <taxon>Bacillota</taxon>
        <taxon>Bacilli</taxon>
        <taxon>Bacillales</taxon>
        <taxon>Paenibacillaceae</taxon>
        <taxon>Paenibacillus</taxon>
    </lineage>
</organism>
<dbReference type="PROSITE" id="PS52050">
    <property type="entry name" value="WYL"/>
    <property type="match status" value="1"/>
</dbReference>
<keyword evidence="1" id="KW-0805">Transcription regulation</keyword>
<evidence type="ECO:0000313" key="5">
    <source>
        <dbReference type="Proteomes" id="UP001220962"/>
    </source>
</evidence>
<dbReference type="Pfam" id="PF08279">
    <property type="entry name" value="HTH_11"/>
    <property type="match status" value="1"/>
</dbReference>
<dbReference type="InterPro" id="IPR026881">
    <property type="entry name" value="WYL_dom"/>
</dbReference>
<dbReference type="RefSeq" id="WP_274359194.1">
    <property type="nucleotide sequence ID" value="NZ_CP118101.1"/>
</dbReference>
<reference evidence="4" key="1">
    <citation type="submission" date="2023-02" db="EMBL/GenBank/DDBJ databases">
        <title>Pathogen: clinical or host-associated sample.</title>
        <authorList>
            <person name="Hergert J."/>
            <person name="Casey R."/>
            <person name="Wagner J."/>
            <person name="Young E.L."/>
            <person name="Oakeson K.F."/>
        </authorList>
    </citation>
    <scope>NUCLEOTIDE SEQUENCE</scope>
    <source>
        <strain evidence="4">2022CK-00830</strain>
    </source>
</reference>
<dbReference type="InterPro" id="IPR051534">
    <property type="entry name" value="CBASS_pafABC_assoc_protein"/>
</dbReference>
<keyword evidence="2" id="KW-0804">Transcription</keyword>
<dbReference type="SUPFAM" id="SSF46785">
    <property type="entry name" value="Winged helix' DNA-binding domain"/>
    <property type="match status" value="1"/>
</dbReference>
<dbReference type="Pfam" id="PF25583">
    <property type="entry name" value="WCX"/>
    <property type="match status" value="1"/>
</dbReference>
<dbReference type="InterPro" id="IPR036388">
    <property type="entry name" value="WH-like_DNA-bd_sf"/>
</dbReference>
<feature type="domain" description="HTH deoR-type" evidence="3">
    <location>
        <begin position="1"/>
        <end position="60"/>
    </location>
</feature>
<evidence type="ECO:0000256" key="1">
    <source>
        <dbReference type="ARBA" id="ARBA00023015"/>
    </source>
</evidence>
<dbReference type="InterPro" id="IPR057727">
    <property type="entry name" value="WCX_dom"/>
</dbReference>
<dbReference type="InterPro" id="IPR036390">
    <property type="entry name" value="WH_DNA-bd_sf"/>
</dbReference>
<dbReference type="EMBL" id="CP118101">
    <property type="protein sequence ID" value="WDH82560.1"/>
    <property type="molecule type" value="Genomic_DNA"/>
</dbReference>
<sequence>MNRRRLAIMRLLNSRKKYTARELAQRFEVSIRTIQRDLTALQELGMPVYTEVGAHGGYQVLQNGILPPLQLRLQEAYGIYLMMEWLEKIQDMPYGGIREALSEYYAHDLPLEVQDRIDRTKEHIMFISSVKARPAPYTTEVLNAAIDRRKLQFTYAGKSGMKVHDAFPLGLYYEHGFWYMPAQNEDGRTLLYRVDRMDAAKMLEESNETVPTLKEWFHRTEQPRGHAAVIVFTDIGQRLAENDSIFADLHDGVWTGRIPESELAYTARRLLSYGPEVKVLEPDVLKEHVRLLLMQSLKQYEE</sequence>
<evidence type="ECO:0000313" key="4">
    <source>
        <dbReference type="EMBL" id="WDH82560.1"/>
    </source>
</evidence>
<accession>A0AAX3N1G9</accession>
<proteinExistence type="predicted"/>